<comment type="caution">
    <text evidence="1">The sequence shown here is derived from an EMBL/GenBank/DDBJ whole genome shotgun (WGS) entry which is preliminary data.</text>
</comment>
<dbReference type="STRING" id="665126.ABB55_04695"/>
<evidence type="ECO:0000313" key="2">
    <source>
        <dbReference type="Proteomes" id="UP000048984"/>
    </source>
</evidence>
<gene>
    <name evidence="1" type="ORF">ABB55_04695</name>
</gene>
<protein>
    <recommendedName>
        <fullName evidence="3">HEAT repeat domain-containing protein</fullName>
    </recommendedName>
</protein>
<evidence type="ECO:0000313" key="1">
    <source>
        <dbReference type="EMBL" id="KPL51614.1"/>
    </source>
</evidence>
<name>A0A0P6VHV4_9HYPH</name>
<reference evidence="1 2" key="2">
    <citation type="submission" date="2015-10" db="EMBL/GenBank/DDBJ databases">
        <title>Draft Genome Sequence of Prosthecomicrobium hirschii ATCC 27832.</title>
        <authorList>
            <person name="Daniel J."/>
            <person name="Givan S.A."/>
            <person name="Brun Y.V."/>
            <person name="Brown P.J."/>
        </authorList>
    </citation>
    <scope>NUCLEOTIDE SEQUENCE [LARGE SCALE GENOMIC DNA]</scope>
    <source>
        <strain evidence="1 2">16</strain>
    </source>
</reference>
<keyword evidence="2" id="KW-1185">Reference proteome</keyword>
<dbReference type="EMBL" id="LJYW01000001">
    <property type="protein sequence ID" value="KPL51614.1"/>
    <property type="molecule type" value="Genomic_DNA"/>
</dbReference>
<dbReference type="AlphaFoldDB" id="A0A0P6VHV4"/>
<sequence>MAGDDASPPALRDALAALDALSPEAVFAVEYEVAAAILSGCMGHDAADPGDDRHWRRIVMFDGRIEAAPDLAWVLLFDSNGYVREAALRRLKGPMVSPFRVAALAVRLNDWAAPVRAAAVAAMRRCGVATDPGVIAAAAMALIERSRVWGRWGTNERAELEALVARPDVAAALAGILGTTATGAPHRVLRLALRQDGLDGVLPRLAGTAATPAVRALALKALLEGRAAWHAGTQVEWIDKRYGIARAVPVWAERPIRHDLPLPDLIAAGIADPAASVRKIAADGLILHAAALGPIEPFVARLRADRNAAVRDRAAYLDRHFPAAPAPQAQT</sequence>
<organism evidence="1 2">
    <name type="scientific">Prosthecodimorpha hirschii</name>
    <dbReference type="NCBI Taxonomy" id="665126"/>
    <lineage>
        <taxon>Bacteria</taxon>
        <taxon>Pseudomonadati</taxon>
        <taxon>Pseudomonadota</taxon>
        <taxon>Alphaproteobacteria</taxon>
        <taxon>Hyphomicrobiales</taxon>
        <taxon>Ancalomicrobiaceae</taxon>
        <taxon>Prosthecodimorpha</taxon>
    </lineage>
</organism>
<proteinExistence type="predicted"/>
<reference evidence="1 2" key="1">
    <citation type="submission" date="2015-09" db="EMBL/GenBank/DDBJ databases">
        <authorList>
            <person name="Jackson K.R."/>
            <person name="Lunt B.L."/>
            <person name="Fisher J.N.B."/>
            <person name="Gardner A.V."/>
            <person name="Bailey M.E."/>
            <person name="Deus L.M."/>
            <person name="Earl A.S."/>
            <person name="Gibby P.D."/>
            <person name="Hartmann K.A."/>
            <person name="Liu J.E."/>
            <person name="Manci A.M."/>
            <person name="Nielsen D.A."/>
            <person name="Solomon M.B."/>
            <person name="Breakwell D.P."/>
            <person name="Burnett S.H."/>
            <person name="Grose J.H."/>
        </authorList>
    </citation>
    <scope>NUCLEOTIDE SEQUENCE [LARGE SCALE GENOMIC DNA]</scope>
    <source>
        <strain evidence="1 2">16</strain>
    </source>
</reference>
<accession>A0A0P6VHV4</accession>
<dbReference type="Proteomes" id="UP000048984">
    <property type="component" value="Unassembled WGS sequence"/>
</dbReference>
<evidence type="ECO:0008006" key="3">
    <source>
        <dbReference type="Google" id="ProtNLM"/>
    </source>
</evidence>